<reference evidence="4" key="1">
    <citation type="submission" date="2024-06" db="EMBL/GenBank/DDBJ databases">
        <title>Multi-omics analyses provide insights into the biosynthesis of the anticancer antibiotic pleurotin in Hohenbuehelia grisea.</title>
        <authorList>
            <person name="Weaver J.A."/>
            <person name="Alberti F."/>
        </authorList>
    </citation>
    <scope>NUCLEOTIDE SEQUENCE [LARGE SCALE GENOMIC DNA]</scope>
    <source>
        <strain evidence="4">T-177</strain>
    </source>
</reference>
<feature type="region of interest" description="Disordered" evidence="2">
    <location>
        <begin position="447"/>
        <end position="474"/>
    </location>
</feature>
<accession>A0ABR3JAA2</accession>
<name>A0ABR3JAA2_9AGAR</name>
<dbReference type="Proteomes" id="UP001556367">
    <property type="component" value="Unassembled WGS sequence"/>
</dbReference>
<keyword evidence="1" id="KW-0175">Coiled coil</keyword>
<evidence type="ECO:0000313" key="3">
    <source>
        <dbReference type="EMBL" id="KAL0952408.1"/>
    </source>
</evidence>
<protein>
    <submittedName>
        <fullName evidence="3">Uncharacterized protein</fullName>
    </submittedName>
</protein>
<feature type="compositionally biased region" description="Acidic residues" evidence="2">
    <location>
        <begin position="54"/>
        <end position="70"/>
    </location>
</feature>
<dbReference type="EMBL" id="JASNQZ010000010">
    <property type="protein sequence ID" value="KAL0952408.1"/>
    <property type="molecule type" value="Genomic_DNA"/>
</dbReference>
<gene>
    <name evidence="3" type="ORF">HGRIS_006683</name>
</gene>
<evidence type="ECO:0000256" key="2">
    <source>
        <dbReference type="SAM" id="MobiDB-lite"/>
    </source>
</evidence>
<sequence length="474" mass="53589">MPNLREGEYNLYDSEYPLILFLALKLDAVFRKLEEGLVGKITYDTETLGVCSPTDDDSDYDSDTAMDSDAPELSPTIGNPGPLQITSLLELLADAERQLRTQSKKHRDKARTARRIGIELEIAQKAVTGHKTRLDREIEQNKVLSQENLKLSEGLSSFRITIGRLTDIIGKHDGGQGVIQDATSRFWLSKARRIQSQEEALSTFPRNEHCKNLSDVLARRETLLTNEIAQLRQRLTEKEAELKNHQMTQADSASELTRIISARDEMVTVIDLLGTKLVKSQGKQIEAVSELENLTNERNILKAETSKLTNELKNTHQELSEKVIMVECLTSEKDRLGEVNDGLQSTIHDEQEKSHSLANKLQVLRPQFENLASSQRKELMDIRQAALLNWLEAQDLVKNLAEDSRVEVSPEGQGDNGDFCPEARLRGLQNYVAEMVDNHSRAVIEDRKRERAGRASDVLDDDGDRRKRRRLVTS</sequence>
<feature type="coiled-coil region" evidence="1">
    <location>
        <begin position="221"/>
        <end position="248"/>
    </location>
</feature>
<evidence type="ECO:0000256" key="1">
    <source>
        <dbReference type="SAM" id="Coils"/>
    </source>
</evidence>
<feature type="region of interest" description="Disordered" evidence="2">
    <location>
        <begin position="52"/>
        <end position="79"/>
    </location>
</feature>
<feature type="coiled-coil region" evidence="1">
    <location>
        <begin position="284"/>
        <end position="318"/>
    </location>
</feature>
<proteinExistence type="predicted"/>
<comment type="caution">
    <text evidence="3">The sequence shown here is derived from an EMBL/GenBank/DDBJ whole genome shotgun (WGS) entry which is preliminary data.</text>
</comment>
<organism evidence="3 4">
    <name type="scientific">Hohenbuehelia grisea</name>
    <dbReference type="NCBI Taxonomy" id="104357"/>
    <lineage>
        <taxon>Eukaryota</taxon>
        <taxon>Fungi</taxon>
        <taxon>Dikarya</taxon>
        <taxon>Basidiomycota</taxon>
        <taxon>Agaricomycotina</taxon>
        <taxon>Agaricomycetes</taxon>
        <taxon>Agaricomycetidae</taxon>
        <taxon>Agaricales</taxon>
        <taxon>Pleurotineae</taxon>
        <taxon>Pleurotaceae</taxon>
        <taxon>Hohenbuehelia</taxon>
    </lineage>
</organism>
<keyword evidence="4" id="KW-1185">Reference proteome</keyword>
<evidence type="ECO:0000313" key="4">
    <source>
        <dbReference type="Proteomes" id="UP001556367"/>
    </source>
</evidence>